<dbReference type="PANTHER" id="PTHR46082:SF11">
    <property type="entry name" value="AAA+ ATPASE DOMAIN-CONTAINING PROTEIN-RELATED"/>
    <property type="match status" value="1"/>
</dbReference>
<dbReference type="Pfam" id="PF01048">
    <property type="entry name" value="PNP_UDP_1"/>
    <property type="match status" value="1"/>
</dbReference>
<keyword evidence="3" id="KW-1185">Reference proteome</keyword>
<dbReference type="InterPro" id="IPR000845">
    <property type="entry name" value="Nucleoside_phosphorylase_d"/>
</dbReference>
<organism evidence="2 3">
    <name type="scientific">Colletotrichum sojae</name>
    <dbReference type="NCBI Taxonomy" id="2175907"/>
    <lineage>
        <taxon>Eukaryota</taxon>
        <taxon>Fungi</taxon>
        <taxon>Dikarya</taxon>
        <taxon>Ascomycota</taxon>
        <taxon>Pezizomycotina</taxon>
        <taxon>Sordariomycetes</taxon>
        <taxon>Hypocreomycetidae</taxon>
        <taxon>Glomerellales</taxon>
        <taxon>Glomerellaceae</taxon>
        <taxon>Colletotrichum</taxon>
        <taxon>Colletotrichum orchidearum species complex</taxon>
    </lineage>
</organism>
<dbReference type="SUPFAM" id="SSF53167">
    <property type="entry name" value="Purine and uridine phosphorylases"/>
    <property type="match status" value="1"/>
</dbReference>
<dbReference type="EMBL" id="WIGN01000323">
    <property type="protein sequence ID" value="KAF6799446.1"/>
    <property type="molecule type" value="Genomic_DNA"/>
</dbReference>
<dbReference type="Proteomes" id="UP000652219">
    <property type="component" value="Unassembled WGS sequence"/>
</dbReference>
<dbReference type="PANTHER" id="PTHR46082">
    <property type="entry name" value="ATP/GTP-BINDING PROTEIN-RELATED"/>
    <property type="match status" value="1"/>
</dbReference>
<gene>
    <name evidence="2" type="ORF">CSOJ01_12508</name>
</gene>
<protein>
    <submittedName>
        <fullName evidence="2">Pfs domain-containing protein</fullName>
    </submittedName>
</protein>
<accession>A0A8H6IUV9</accession>
<comment type="caution">
    <text evidence="2">The sequence shown here is derived from an EMBL/GenBank/DDBJ whole genome shotgun (WGS) entry which is preliminary data.</text>
</comment>
<dbReference type="InterPro" id="IPR053137">
    <property type="entry name" value="NLR-like"/>
</dbReference>
<evidence type="ECO:0000313" key="3">
    <source>
        <dbReference type="Proteomes" id="UP000652219"/>
    </source>
</evidence>
<name>A0A8H6IUV9_9PEZI</name>
<dbReference type="InterPro" id="IPR035994">
    <property type="entry name" value="Nucleoside_phosphorylase_sf"/>
</dbReference>
<dbReference type="GO" id="GO:0003824">
    <property type="term" value="F:catalytic activity"/>
    <property type="evidence" value="ECO:0007669"/>
    <property type="project" value="InterPro"/>
</dbReference>
<dbReference type="AlphaFoldDB" id="A0A8H6IUV9"/>
<reference evidence="2 3" key="1">
    <citation type="journal article" date="2020" name="Phytopathology">
        <title>Genome Sequence Resources of Colletotrichum truncatum, C. plurivorum, C. musicola, and C. sojae: Four Species Pathogenic to Soybean (Glycine max).</title>
        <authorList>
            <person name="Rogerio F."/>
            <person name="Boufleur T.R."/>
            <person name="Ciampi-Guillardi M."/>
            <person name="Sukno S.A."/>
            <person name="Thon M.R."/>
            <person name="Massola Junior N.S."/>
            <person name="Baroncelli R."/>
        </authorList>
    </citation>
    <scope>NUCLEOTIDE SEQUENCE [LARGE SCALE GENOMIC DNA]</scope>
    <source>
        <strain evidence="2 3">LFN0009</strain>
    </source>
</reference>
<dbReference type="Gene3D" id="3.40.50.1580">
    <property type="entry name" value="Nucleoside phosphorylase domain"/>
    <property type="match status" value="1"/>
</dbReference>
<feature type="domain" description="Nucleoside phosphorylase" evidence="1">
    <location>
        <begin position="11"/>
        <end position="292"/>
    </location>
</feature>
<evidence type="ECO:0000313" key="2">
    <source>
        <dbReference type="EMBL" id="KAF6799446.1"/>
    </source>
</evidence>
<sequence>MAEPQPDHYDIGWICALGTELTASRLFFNSIYEAKLPLAENDSNTYVRGRMGEHNVVIAVLPVGSTGTNAAATTTNNIVRSYRNLKVVLMVGIGGGAPTVKNDIRLGDVVISAKSGQYGAVMQYDLGRQHQGRGFEPTGFLSLPPTSISTVANVVKSNHDLDKTNSLTTKIDAALATRSKLRWIYGRPGEATDVLFKSDYVHVGHDTCDDCDTTQAVRRRVRDDDEQGPQAHYGLIASANLVMRDAKFRDTLAKEKGVLCFEMEAAGMMNNCPCLVIRGICDYSDSHKNKQWQGYAAMVAAAYAKELLLQLEPQEMARDQTIAQALTDGQLLITQHKSHFVFFLTIEIQYQML</sequence>
<proteinExistence type="predicted"/>
<dbReference type="GO" id="GO:0009116">
    <property type="term" value="P:nucleoside metabolic process"/>
    <property type="evidence" value="ECO:0007669"/>
    <property type="project" value="InterPro"/>
</dbReference>
<evidence type="ECO:0000259" key="1">
    <source>
        <dbReference type="Pfam" id="PF01048"/>
    </source>
</evidence>